<evidence type="ECO:0000259" key="9">
    <source>
        <dbReference type="PROSITE" id="PS51446"/>
    </source>
</evidence>
<proteinExistence type="inferred from homology"/>
<protein>
    <recommendedName>
        <fullName evidence="9">Pacifastin domain-containing protein</fullName>
    </recommendedName>
</protein>
<comment type="caution">
    <text evidence="10">The sequence shown here is derived from an EMBL/GenBank/DDBJ whole genome shotgun (WGS) entry which is preliminary data.</text>
</comment>
<name>A0ABQ9GY43_9NEOP</name>
<evidence type="ECO:0000256" key="8">
    <source>
        <dbReference type="SAM" id="SignalP"/>
    </source>
</evidence>
<evidence type="ECO:0000256" key="1">
    <source>
        <dbReference type="ARBA" id="ARBA00004613"/>
    </source>
</evidence>
<comment type="subcellular location">
    <subcellularLocation>
        <location evidence="1">Secreted</location>
    </subcellularLocation>
</comment>
<dbReference type="Proteomes" id="UP001159363">
    <property type="component" value="Chromosome 7"/>
</dbReference>
<keyword evidence="5 7" id="KW-1015">Disulfide bond</keyword>
<dbReference type="EMBL" id="JARBHB010000008">
    <property type="protein sequence ID" value="KAJ8876941.1"/>
    <property type="molecule type" value="Genomic_DNA"/>
</dbReference>
<dbReference type="InterPro" id="IPR008037">
    <property type="entry name" value="Pacifastin_dom"/>
</dbReference>
<dbReference type="SUPFAM" id="SSF57283">
    <property type="entry name" value="PMP inhibitors"/>
    <property type="match status" value="1"/>
</dbReference>
<feature type="disulfide bond" evidence="7">
    <location>
        <begin position="38"/>
        <end position="48"/>
    </location>
</feature>
<feature type="site" description="Reactive bond" evidence="7">
    <location>
        <begin position="50"/>
        <end position="51"/>
    </location>
</feature>
<feature type="disulfide bond" evidence="7">
    <location>
        <begin position="35"/>
        <end position="53"/>
    </location>
</feature>
<keyword evidence="2" id="KW-0964">Secreted</keyword>
<evidence type="ECO:0000256" key="4">
    <source>
        <dbReference type="ARBA" id="ARBA00022900"/>
    </source>
</evidence>
<dbReference type="InterPro" id="IPR036201">
    <property type="entry name" value="Pacifastin_dom_sf"/>
</dbReference>
<comment type="similarity">
    <text evidence="6 7">Belongs to the protease inhibitor I19 family.</text>
</comment>
<keyword evidence="3 7" id="KW-0646">Protease inhibitor</keyword>
<evidence type="ECO:0000313" key="11">
    <source>
        <dbReference type="Proteomes" id="UP001159363"/>
    </source>
</evidence>
<organism evidence="10 11">
    <name type="scientific">Dryococelus australis</name>
    <dbReference type="NCBI Taxonomy" id="614101"/>
    <lineage>
        <taxon>Eukaryota</taxon>
        <taxon>Metazoa</taxon>
        <taxon>Ecdysozoa</taxon>
        <taxon>Arthropoda</taxon>
        <taxon>Hexapoda</taxon>
        <taxon>Insecta</taxon>
        <taxon>Pterygota</taxon>
        <taxon>Neoptera</taxon>
        <taxon>Polyneoptera</taxon>
        <taxon>Phasmatodea</taxon>
        <taxon>Verophasmatodea</taxon>
        <taxon>Anareolatae</taxon>
        <taxon>Phasmatidae</taxon>
        <taxon>Eurycanthinae</taxon>
        <taxon>Dryococelus</taxon>
    </lineage>
</organism>
<evidence type="ECO:0000256" key="6">
    <source>
        <dbReference type="ARBA" id="ARBA00029459"/>
    </source>
</evidence>
<reference evidence="10 11" key="1">
    <citation type="submission" date="2023-02" db="EMBL/GenBank/DDBJ databases">
        <title>LHISI_Scaffold_Assembly.</title>
        <authorList>
            <person name="Stuart O.P."/>
            <person name="Cleave R."/>
            <person name="Magrath M.J.L."/>
            <person name="Mikheyev A.S."/>
        </authorList>
    </citation>
    <scope>NUCLEOTIDE SEQUENCE [LARGE SCALE GENOMIC DNA]</scope>
    <source>
        <strain evidence="10">Daus_M_001</strain>
        <tissue evidence="10">Leg muscle</tissue>
    </source>
</reference>
<keyword evidence="4 7" id="KW-0722">Serine protease inhibitor</keyword>
<feature type="chain" id="PRO_5045123700" description="Pacifastin domain-containing protein" evidence="8">
    <location>
        <begin position="21"/>
        <end position="277"/>
    </location>
</feature>
<feature type="disulfide bond" evidence="7">
    <location>
        <begin position="25"/>
        <end position="40"/>
    </location>
</feature>
<evidence type="ECO:0000256" key="2">
    <source>
        <dbReference type="ARBA" id="ARBA00022525"/>
    </source>
</evidence>
<feature type="signal peptide" evidence="8">
    <location>
        <begin position="1"/>
        <end position="20"/>
    </location>
</feature>
<evidence type="ECO:0000256" key="3">
    <source>
        <dbReference type="ARBA" id="ARBA00022690"/>
    </source>
</evidence>
<keyword evidence="8" id="KW-0732">Signal</keyword>
<keyword evidence="11" id="KW-1185">Reference proteome</keyword>
<evidence type="ECO:0000256" key="5">
    <source>
        <dbReference type="ARBA" id="ARBA00023157"/>
    </source>
</evidence>
<gene>
    <name evidence="10" type="ORF">PR048_021391</name>
</gene>
<feature type="domain" description="Pacifastin" evidence="9">
    <location>
        <begin position="22"/>
        <end position="56"/>
    </location>
</feature>
<sequence>MKAAMVMLLCLTVILATVAGNEESCEPGTTFKRGCNECSCTSSGRPACTKKACPPGILRPGRAARALSRLPSNLNGFSACETEKLTSYKDDTVKSIKCAFASMRRPVACNSLFVLRVPSHLIGEKPHLKSVLLVSQQGEGGTVTERLGCSPPTMVNRAQSPADSLRIFTSGNRVGRCRWSVDFLGDLSFTPPFNSGVTPYLPHVTLIGSEDLADGVALECNDGGTGIPRENPLASGIVQHDPHMRKYGSEPAGDRVQIAVVGGERPIHRPTAVPLPG</sequence>
<accession>A0ABQ9GY43</accession>
<evidence type="ECO:0000313" key="10">
    <source>
        <dbReference type="EMBL" id="KAJ8876941.1"/>
    </source>
</evidence>
<evidence type="ECO:0000256" key="7">
    <source>
        <dbReference type="PROSITE-ProRule" id="PRU00776"/>
    </source>
</evidence>
<dbReference type="PROSITE" id="PS51446">
    <property type="entry name" value="PACIFASTIN"/>
    <property type="match status" value="1"/>
</dbReference>
<dbReference type="Pfam" id="PF05375">
    <property type="entry name" value="Pacifastin_I"/>
    <property type="match status" value="1"/>
</dbReference>